<gene>
    <name evidence="2" type="ORF">F4557_000532</name>
    <name evidence="1" type="ORF">GCM10009546_51620</name>
</gene>
<evidence type="ECO:0008006" key="5">
    <source>
        <dbReference type="Google" id="ProtNLM"/>
    </source>
</evidence>
<dbReference type="InterPro" id="IPR050267">
    <property type="entry name" value="Anti-sigma-factor_SerPK"/>
</dbReference>
<sequence length="258" mass="28183">MTETATARGIPWRLETGGCAALPLPGDETIAAVARAHVTGLLPALGLSVDDVDDVALMVSELATNVLDHAIPGSGPSNAELWVYQRGDGRGHDELVVKAFDTLREWRGHPGGPGRMRERGRGLEIIDILAEGRWGHHPSRSRLGSPALRGKATWFALPIPRTRIARTRRHVRMPRGEAQAVKVLHSLLVQRGIDRFSTRHEPGVSVLSCDDLWVRCEDGTLHWRARTGEAGELPVADITEVGEQIVRLCEAMDDVHVA</sequence>
<evidence type="ECO:0000313" key="3">
    <source>
        <dbReference type="Proteomes" id="UP000549343"/>
    </source>
</evidence>
<reference evidence="1 4" key="1">
    <citation type="journal article" date="2019" name="Int. J. Syst. Evol. Microbiol.">
        <title>The Global Catalogue of Microorganisms (GCM) 10K type strain sequencing project: providing services to taxonomists for standard genome sequencing and annotation.</title>
        <authorList>
            <consortium name="The Broad Institute Genomics Platform"/>
            <consortium name="The Broad Institute Genome Sequencing Center for Infectious Disease"/>
            <person name="Wu L."/>
            <person name="Ma J."/>
        </authorList>
    </citation>
    <scope>NUCLEOTIDE SEQUENCE [LARGE SCALE GENOMIC DNA]</scope>
    <source>
        <strain evidence="1 4">JCM 10667</strain>
    </source>
</reference>
<dbReference type="PANTHER" id="PTHR35526:SF3">
    <property type="entry name" value="ANTI-SIGMA-F FACTOR RSBW"/>
    <property type="match status" value="1"/>
</dbReference>
<dbReference type="EMBL" id="BAAAHD010000056">
    <property type="protein sequence ID" value="GAA0582905.1"/>
    <property type="molecule type" value="Genomic_DNA"/>
</dbReference>
<evidence type="ECO:0000313" key="2">
    <source>
        <dbReference type="EMBL" id="MBB4772114.1"/>
    </source>
</evidence>
<comment type="caution">
    <text evidence="2">The sequence shown here is derived from an EMBL/GenBank/DDBJ whole genome shotgun (WGS) entry which is preliminary data.</text>
</comment>
<protein>
    <recommendedName>
        <fullName evidence="5">ATP-binding protein</fullName>
    </recommendedName>
</protein>
<dbReference type="Proteomes" id="UP001501427">
    <property type="component" value="Unassembled WGS sequence"/>
</dbReference>
<dbReference type="EMBL" id="JACHMV010000001">
    <property type="protein sequence ID" value="MBB4772114.1"/>
    <property type="molecule type" value="Genomic_DNA"/>
</dbReference>
<evidence type="ECO:0000313" key="1">
    <source>
        <dbReference type="EMBL" id="GAA0582905.1"/>
    </source>
</evidence>
<dbReference type="InterPro" id="IPR036890">
    <property type="entry name" value="HATPase_C_sf"/>
</dbReference>
<reference evidence="1" key="3">
    <citation type="submission" date="2023-12" db="EMBL/GenBank/DDBJ databases">
        <authorList>
            <person name="Sun Q."/>
            <person name="Inoue M."/>
        </authorList>
    </citation>
    <scope>NUCLEOTIDE SEQUENCE</scope>
    <source>
        <strain evidence="1">JCM 10667</strain>
    </source>
</reference>
<name>A0A7W7MVR9_9ACTN</name>
<dbReference type="RefSeq" id="WP_184879236.1">
    <property type="nucleotide sequence ID" value="NZ_BAAAHD010000056.1"/>
</dbReference>
<organism evidence="2 3">
    <name type="scientific">Actinomadura livida</name>
    <dbReference type="NCBI Taxonomy" id="79909"/>
    <lineage>
        <taxon>Bacteria</taxon>
        <taxon>Bacillati</taxon>
        <taxon>Actinomycetota</taxon>
        <taxon>Actinomycetes</taxon>
        <taxon>Streptosporangiales</taxon>
        <taxon>Thermomonosporaceae</taxon>
        <taxon>Actinomadura</taxon>
    </lineage>
</organism>
<dbReference type="Proteomes" id="UP000549343">
    <property type="component" value="Unassembled WGS sequence"/>
</dbReference>
<reference evidence="2 3" key="2">
    <citation type="submission" date="2020-08" db="EMBL/GenBank/DDBJ databases">
        <title>Sequencing the genomes of 1000 actinobacteria strains.</title>
        <authorList>
            <person name="Klenk H.-P."/>
        </authorList>
    </citation>
    <scope>NUCLEOTIDE SEQUENCE [LARGE SCALE GENOMIC DNA]</scope>
    <source>
        <strain evidence="2 3">DSM 44772</strain>
    </source>
</reference>
<dbReference type="PANTHER" id="PTHR35526">
    <property type="entry name" value="ANTI-SIGMA-F FACTOR RSBW-RELATED"/>
    <property type="match status" value="1"/>
</dbReference>
<dbReference type="AlphaFoldDB" id="A0A7W7MVR9"/>
<evidence type="ECO:0000313" key="4">
    <source>
        <dbReference type="Proteomes" id="UP001501427"/>
    </source>
</evidence>
<proteinExistence type="predicted"/>
<keyword evidence="4" id="KW-1185">Reference proteome</keyword>
<dbReference type="Gene3D" id="3.30.565.10">
    <property type="entry name" value="Histidine kinase-like ATPase, C-terminal domain"/>
    <property type="match status" value="1"/>
</dbReference>
<accession>A0A7W7MVR9</accession>